<feature type="transmembrane region" description="Helical" evidence="1">
    <location>
        <begin position="6"/>
        <end position="23"/>
    </location>
</feature>
<keyword evidence="1" id="KW-1133">Transmembrane helix</keyword>
<dbReference type="EMBL" id="LXQA011409789">
    <property type="protein sequence ID" value="MCI96261.1"/>
    <property type="molecule type" value="Genomic_DNA"/>
</dbReference>
<dbReference type="Proteomes" id="UP000265520">
    <property type="component" value="Unassembled WGS sequence"/>
</dbReference>
<evidence type="ECO:0000313" key="3">
    <source>
        <dbReference type="Proteomes" id="UP000265520"/>
    </source>
</evidence>
<sequence>EMKIAVRIVAAIDVTIVVVVFFFRDGDEEQ</sequence>
<comment type="caution">
    <text evidence="2">The sequence shown here is derived from an EMBL/GenBank/DDBJ whole genome shotgun (WGS) entry which is preliminary data.</text>
</comment>
<organism evidence="2 3">
    <name type="scientific">Trifolium medium</name>
    <dbReference type="NCBI Taxonomy" id="97028"/>
    <lineage>
        <taxon>Eukaryota</taxon>
        <taxon>Viridiplantae</taxon>
        <taxon>Streptophyta</taxon>
        <taxon>Embryophyta</taxon>
        <taxon>Tracheophyta</taxon>
        <taxon>Spermatophyta</taxon>
        <taxon>Magnoliopsida</taxon>
        <taxon>eudicotyledons</taxon>
        <taxon>Gunneridae</taxon>
        <taxon>Pentapetalae</taxon>
        <taxon>rosids</taxon>
        <taxon>fabids</taxon>
        <taxon>Fabales</taxon>
        <taxon>Fabaceae</taxon>
        <taxon>Papilionoideae</taxon>
        <taxon>50 kb inversion clade</taxon>
        <taxon>NPAAA clade</taxon>
        <taxon>Hologalegina</taxon>
        <taxon>IRL clade</taxon>
        <taxon>Trifolieae</taxon>
        <taxon>Trifolium</taxon>
    </lineage>
</organism>
<dbReference type="AlphaFoldDB" id="A0A392WAU5"/>
<proteinExistence type="predicted"/>
<accession>A0A392WAU5</accession>
<keyword evidence="1" id="KW-0812">Transmembrane</keyword>
<protein>
    <submittedName>
        <fullName evidence="2">Uncharacterized protein</fullName>
    </submittedName>
</protein>
<evidence type="ECO:0000313" key="2">
    <source>
        <dbReference type="EMBL" id="MCI96261.1"/>
    </source>
</evidence>
<keyword evidence="1" id="KW-0472">Membrane</keyword>
<keyword evidence="3" id="KW-1185">Reference proteome</keyword>
<feature type="non-terminal residue" evidence="2">
    <location>
        <position position="1"/>
    </location>
</feature>
<reference evidence="2 3" key="1">
    <citation type="journal article" date="2018" name="Front. Plant Sci.">
        <title>Red Clover (Trifolium pratense) and Zigzag Clover (T. medium) - A Picture of Genomic Similarities and Differences.</title>
        <authorList>
            <person name="Dluhosova J."/>
            <person name="Istvanek J."/>
            <person name="Nedelnik J."/>
            <person name="Repkova J."/>
        </authorList>
    </citation>
    <scope>NUCLEOTIDE SEQUENCE [LARGE SCALE GENOMIC DNA]</scope>
    <source>
        <strain evidence="3">cv. 10/8</strain>
        <tissue evidence="2">Leaf</tissue>
    </source>
</reference>
<name>A0A392WAU5_9FABA</name>
<evidence type="ECO:0000256" key="1">
    <source>
        <dbReference type="SAM" id="Phobius"/>
    </source>
</evidence>